<dbReference type="EMBL" id="GBXM01059810">
    <property type="protein sequence ID" value="JAH48767.1"/>
    <property type="molecule type" value="Transcribed_RNA"/>
</dbReference>
<accession>A0A0E9T5W2</accession>
<sequence length="15" mass="1702">MVLSVRCFPPPVPEM</sequence>
<reference evidence="1" key="1">
    <citation type="submission" date="2014-11" db="EMBL/GenBank/DDBJ databases">
        <authorList>
            <person name="Amaro Gonzalez C."/>
        </authorList>
    </citation>
    <scope>NUCLEOTIDE SEQUENCE</scope>
</reference>
<proteinExistence type="predicted"/>
<name>A0A0E9T5W2_ANGAN</name>
<evidence type="ECO:0000313" key="1">
    <source>
        <dbReference type="EMBL" id="JAH48767.1"/>
    </source>
</evidence>
<organism evidence="1">
    <name type="scientific">Anguilla anguilla</name>
    <name type="common">European freshwater eel</name>
    <name type="synonym">Muraena anguilla</name>
    <dbReference type="NCBI Taxonomy" id="7936"/>
    <lineage>
        <taxon>Eukaryota</taxon>
        <taxon>Metazoa</taxon>
        <taxon>Chordata</taxon>
        <taxon>Craniata</taxon>
        <taxon>Vertebrata</taxon>
        <taxon>Euteleostomi</taxon>
        <taxon>Actinopterygii</taxon>
        <taxon>Neopterygii</taxon>
        <taxon>Teleostei</taxon>
        <taxon>Anguilliformes</taxon>
        <taxon>Anguillidae</taxon>
        <taxon>Anguilla</taxon>
    </lineage>
</organism>
<reference evidence="1" key="2">
    <citation type="journal article" date="2015" name="Fish Shellfish Immunol.">
        <title>Early steps in the European eel (Anguilla anguilla)-Vibrio vulnificus interaction in the gills: Role of the RtxA13 toxin.</title>
        <authorList>
            <person name="Callol A."/>
            <person name="Pajuelo D."/>
            <person name="Ebbesson L."/>
            <person name="Teles M."/>
            <person name="MacKenzie S."/>
            <person name="Amaro C."/>
        </authorList>
    </citation>
    <scope>NUCLEOTIDE SEQUENCE</scope>
</reference>
<protein>
    <submittedName>
        <fullName evidence="1">Uncharacterized protein</fullName>
    </submittedName>
</protein>